<dbReference type="InterPro" id="IPR000843">
    <property type="entry name" value="HTH_LacI"/>
</dbReference>
<feature type="compositionally biased region" description="Basic and acidic residues" evidence="4">
    <location>
        <begin position="169"/>
        <end position="180"/>
    </location>
</feature>
<dbReference type="SUPFAM" id="SSF53822">
    <property type="entry name" value="Periplasmic binding protein-like I"/>
    <property type="match status" value="1"/>
</dbReference>
<dbReference type="Gene3D" id="1.10.260.40">
    <property type="entry name" value="lambda repressor-like DNA-binding domains"/>
    <property type="match status" value="1"/>
</dbReference>
<dbReference type="InterPro" id="IPR010982">
    <property type="entry name" value="Lambda_DNA-bd_dom_sf"/>
</dbReference>
<evidence type="ECO:0000256" key="4">
    <source>
        <dbReference type="SAM" id="MobiDB-lite"/>
    </source>
</evidence>
<evidence type="ECO:0000259" key="5">
    <source>
        <dbReference type="PROSITE" id="PS50932"/>
    </source>
</evidence>
<dbReference type="Pfam" id="PF00532">
    <property type="entry name" value="Peripla_BP_1"/>
    <property type="match status" value="1"/>
</dbReference>
<evidence type="ECO:0000313" key="6">
    <source>
        <dbReference type="EMBL" id="MBA8809194.1"/>
    </source>
</evidence>
<keyword evidence="7" id="KW-1185">Reference proteome</keyword>
<dbReference type="GO" id="GO:0003700">
    <property type="term" value="F:DNA-binding transcription factor activity"/>
    <property type="evidence" value="ECO:0007669"/>
    <property type="project" value="TreeGrafter"/>
</dbReference>
<dbReference type="PRINTS" id="PR00036">
    <property type="entry name" value="HTHLACI"/>
</dbReference>
<feature type="domain" description="HTH lacI-type" evidence="5">
    <location>
        <begin position="5"/>
        <end position="59"/>
    </location>
</feature>
<proteinExistence type="predicted"/>
<keyword evidence="2 6" id="KW-0238">DNA-binding</keyword>
<dbReference type="SUPFAM" id="SSF47413">
    <property type="entry name" value="lambda repressor-like DNA-binding domains"/>
    <property type="match status" value="1"/>
</dbReference>
<dbReference type="InterPro" id="IPR028082">
    <property type="entry name" value="Peripla_BP_I"/>
</dbReference>
<dbReference type="Proteomes" id="UP000540568">
    <property type="component" value="Unassembled WGS sequence"/>
</dbReference>
<accession>A0A7W3JAH5</accession>
<dbReference type="RefSeq" id="WP_182617883.1">
    <property type="nucleotide sequence ID" value="NZ_BAAATF010000003.1"/>
</dbReference>
<reference evidence="6 7" key="1">
    <citation type="submission" date="2020-07" db="EMBL/GenBank/DDBJ databases">
        <title>Sequencing the genomes of 1000 actinobacteria strains.</title>
        <authorList>
            <person name="Klenk H.-P."/>
        </authorList>
    </citation>
    <scope>NUCLEOTIDE SEQUENCE [LARGE SCALE GENOMIC DNA]</scope>
    <source>
        <strain evidence="6 7">DSM 44121</strain>
    </source>
</reference>
<dbReference type="InterPro" id="IPR001761">
    <property type="entry name" value="Peripla_BP/Lac1_sug-bd_dom"/>
</dbReference>
<dbReference type="PANTHER" id="PTHR30146:SF109">
    <property type="entry name" value="HTH-TYPE TRANSCRIPTIONAL REGULATOR GALS"/>
    <property type="match status" value="1"/>
</dbReference>
<dbReference type="Gene3D" id="3.40.50.2300">
    <property type="match status" value="2"/>
</dbReference>
<dbReference type="PANTHER" id="PTHR30146">
    <property type="entry name" value="LACI-RELATED TRANSCRIPTIONAL REPRESSOR"/>
    <property type="match status" value="1"/>
</dbReference>
<evidence type="ECO:0000313" key="7">
    <source>
        <dbReference type="Proteomes" id="UP000540568"/>
    </source>
</evidence>
<evidence type="ECO:0000256" key="2">
    <source>
        <dbReference type="ARBA" id="ARBA00023125"/>
    </source>
</evidence>
<protein>
    <submittedName>
        <fullName evidence="6">DNA-binding LacI/PurR family transcriptional regulator</fullName>
    </submittedName>
</protein>
<comment type="caution">
    <text evidence="6">The sequence shown here is derived from an EMBL/GenBank/DDBJ whole genome shotgun (WGS) entry which is preliminary data.</text>
</comment>
<dbReference type="PROSITE" id="PS50932">
    <property type="entry name" value="HTH_LACI_2"/>
    <property type="match status" value="1"/>
</dbReference>
<feature type="region of interest" description="Disordered" evidence="4">
    <location>
        <begin position="160"/>
        <end position="184"/>
    </location>
</feature>
<evidence type="ECO:0000256" key="1">
    <source>
        <dbReference type="ARBA" id="ARBA00023015"/>
    </source>
</evidence>
<dbReference type="AlphaFoldDB" id="A0A7W3JAH5"/>
<dbReference type="EMBL" id="JACGWV010000001">
    <property type="protein sequence ID" value="MBA8809194.1"/>
    <property type="molecule type" value="Genomic_DNA"/>
</dbReference>
<evidence type="ECO:0000256" key="3">
    <source>
        <dbReference type="ARBA" id="ARBA00023163"/>
    </source>
</evidence>
<dbReference type="SMART" id="SM00354">
    <property type="entry name" value="HTH_LACI"/>
    <property type="match status" value="1"/>
</dbReference>
<keyword evidence="3" id="KW-0804">Transcription</keyword>
<sequence length="359" mass="37701">MTKAPTVEDVARAAGVSRQTVSNVLNSPDIVRGPTRERVQRAIAELGYRPHAAARRLRTRRSSTIGVRLDPYAGGISGVVLDRFVHALTERASERGMRVLLYAARTPGEEIERIGDLVDGGEIDAVVLTGTSHEDTRTTWLQARNVPFVSFGRPWRADGVAGGDAVDGEPAHAEPAHSEPAHSWADVDGAAGTRAATRHLLAEAGPRIAFLGWPEGSGTGDDRARGWSEAMAGAGSAGPRWHTEESVGLARELTGAALTADPAVDAVVCVSDSLAIGAHLAATALGRPDLPVVGFDNTPAAEALGISSVEQLPEQVAAGVLDLLMGPTGGVVIRRDPAEQPEYVLVEPRLVVRKTHANP</sequence>
<dbReference type="Pfam" id="PF00356">
    <property type="entry name" value="LacI"/>
    <property type="match status" value="1"/>
</dbReference>
<dbReference type="PROSITE" id="PS00356">
    <property type="entry name" value="HTH_LACI_1"/>
    <property type="match status" value="1"/>
</dbReference>
<keyword evidence="1" id="KW-0805">Transcription regulation</keyword>
<dbReference type="CDD" id="cd01392">
    <property type="entry name" value="HTH_LacI"/>
    <property type="match status" value="1"/>
</dbReference>
<name>A0A7W3JAH5_9MICO</name>
<organism evidence="6 7">
    <name type="scientific">Promicromonospora sukumoe</name>
    <dbReference type="NCBI Taxonomy" id="88382"/>
    <lineage>
        <taxon>Bacteria</taxon>
        <taxon>Bacillati</taxon>
        <taxon>Actinomycetota</taxon>
        <taxon>Actinomycetes</taxon>
        <taxon>Micrococcales</taxon>
        <taxon>Promicromonosporaceae</taxon>
        <taxon>Promicromonospora</taxon>
    </lineage>
</organism>
<gene>
    <name evidence="6" type="ORF">FHX71_003136</name>
</gene>
<dbReference type="GO" id="GO:0000976">
    <property type="term" value="F:transcription cis-regulatory region binding"/>
    <property type="evidence" value="ECO:0007669"/>
    <property type="project" value="TreeGrafter"/>
</dbReference>